<dbReference type="OrthoDB" id="9805159at2"/>
<sequence length="484" mass="53098">MNRRFRSAATALLALTTAACLTFPANAATDTPPWPAESVVYCVFPRIFSSHGDFNGVTAQLPRLKKLGVSVIWLMPVTTPGKSIPGHPTVDSSYCVHDYYSLNPSYGTEADFQKLVSRAHKLGLKVILDEVLNHTSWDSPLITEHPEFYVHSDGDLKNPATIKQAFNYTDVAQLNYASSGLHEYMIDMQKFWLTRYHVDGFRYDSASNPGGPGRMISADFWRETGRALRALKPDVLLLGESEDAELGMNPFTLDYGWWLHDALVDASKDGGDAANVQKVWQKQTDEFPAQMKHLSLQDNWDTIRDVAAYGGTPDGALAAAAFNLTNTGVPLIYNGMEIGNAAGEVNPHAPIDWASGDSRFPAFYHQAIALRRVNPAFTRGRMKWLSNSIPSQVVTYERLDGDAEFLVEINLSSKPASGRVDAPDGAGWTRVPLGKSPAMASVPAPSKISLGAKGFAIFRRRAAHGIGDMRSGKPNKERARSEIK</sequence>
<dbReference type="Gene3D" id="2.60.40.1180">
    <property type="entry name" value="Golgi alpha-mannosidase II"/>
    <property type="match status" value="1"/>
</dbReference>
<accession>A0A402D0B3</accession>
<dbReference type="RefSeq" id="WP_119323016.1">
    <property type="nucleotide sequence ID" value="NZ_AP025739.1"/>
</dbReference>
<proteinExistence type="predicted"/>
<keyword evidence="2" id="KW-1185">Reference proteome</keyword>
<evidence type="ECO:0000313" key="2">
    <source>
        <dbReference type="Proteomes" id="UP000287394"/>
    </source>
</evidence>
<dbReference type="AlphaFoldDB" id="A0A402D0B3"/>
<protein>
    <submittedName>
        <fullName evidence="1">Alpha-amylase</fullName>
    </submittedName>
</protein>
<dbReference type="InterPro" id="IPR006047">
    <property type="entry name" value="GH13_cat_dom"/>
</dbReference>
<reference evidence="1 2" key="1">
    <citation type="journal article" date="2019" name="Int. J. Syst. Evol. Microbiol.">
        <title>Capsulimonas corticalis gen. nov., sp. nov., an aerobic capsulated bacterium, of a novel bacterial order, Capsulimonadales ord. nov., of the class Armatimonadia of the phylum Armatimonadetes.</title>
        <authorList>
            <person name="Li J."/>
            <person name="Kudo C."/>
            <person name="Tonouchi A."/>
        </authorList>
    </citation>
    <scope>NUCLEOTIDE SEQUENCE [LARGE SCALE GENOMIC DNA]</scope>
    <source>
        <strain evidence="1 2">AX-7</strain>
    </source>
</reference>
<dbReference type="KEGG" id="ccot:CCAX7_57060"/>
<dbReference type="SUPFAM" id="SSF51445">
    <property type="entry name" value="(Trans)glycosidases"/>
    <property type="match status" value="1"/>
</dbReference>
<dbReference type="InterPro" id="IPR017853">
    <property type="entry name" value="GH"/>
</dbReference>
<dbReference type="EMBL" id="AP025739">
    <property type="protein sequence ID" value="BDI33655.1"/>
    <property type="molecule type" value="Genomic_DNA"/>
</dbReference>
<dbReference type="PANTHER" id="PTHR10357:SF179">
    <property type="entry name" value="NEUTRAL AND BASIC AMINO ACID TRANSPORT PROTEIN RBAT"/>
    <property type="match status" value="1"/>
</dbReference>
<dbReference type="PANTHER" id="PTHR10357">
    <property type="entry name" value="ALPHA-AMYLASE FAMILY MEMBER"/>
    <property type="match status" value="1"/>
</dbReference>
<dbReference type="InterPro" id="IPR013780">
    <property type="entry name" value="Glyco_hydro_b"/>
</dbReference>
<dbReference type="GO" id="GO:0009313">
    <property type="term" value="P:oligosaccharide catabolic process"/>
    <property type="evidence" value="ECO:0007669"/>
    <property type="project" value="TreeGrafter"/>
</dbReference>
<name>A0A402D0B3_9BACT</name>
<dbReference type="Pfam" id="PF00128">
    <property type="entry name" value="Alpha-amylase"/>
    <property type="match status" value="1"/>
</dbReference>
<dbReference type="Proteomes" id="UP000287394">
    <property type="component" value="Chromosome"/>
</dbReference>
<organism evidence="1 2">
    <name type="scientific">Capsulimonas corticalis</name>
    <dbReference type="NCBI Taxonomy" id="2219043"/>
    <lineage>
        <taxon>Bacteria</taxon>
        <taxon>Bacillati</taxon>
        <taxon>Armatimonadota</taxon>
        <taxon>Armatimonadia</taxon>
        <taxon>Capsulimonadales</taxon>
        <taxon>Capsulimonadaceae</taxon>
        <taxon>Capsulimonas</taxon>
    </lineage>
</organism>
<evidence type="ECO:0000313" key="1">
    <source>
        <dbReference type="EMBL" id="BDI33655.1"/>
    </source>
</evidence>
<dbReference type="Gene3D" id="3.20.20.80">
    <property type="entry name" value="Glycosidases"/>
    <property type="match status" value="1"/>
</dbReference>
<dbReference type="GO" id="GO:0004556">
    <property type="term" value="F:alpha-amylase activity"/>
    <property type="evidence" value="ECO:0007669"/>
    <property type="project" value="TreeGrafter"/>
</dbReference>
<gene>
    <name evidence="1" type="ORF">CCAX7_57060</name>
</gene>
<dbReference type="PROSITE" id="PS51257">
    <property type="entry name" value="PROKAR_LIPOPROTEIN"/>
    <property type="match status" value="1"/>
</dbReference>
<dbReference type="SUPFAM" id="SSF51011">
    <property type="entry name" value="Glycosyl hydrolase domain"/>
    <property type="match status" value="1"/>
</dbReference>
<dbReference type="SMART" id="SM00642">
    <property type="entry name" value="Aamy"/>
    <property type="match status" value="1"/>
</dbReference>